<evidence type="ECO:0000313" key="1">
    <source>
        <dbReference type="EMBL" id="KAJ7746938.1"/>
    </source>
</evidence>
<dbReference type="Proteomes" id="UP001215280">
    <property type="component" value="Unassembled WGS sequence"/>
</dbReference>
<sequence length="291" mass="33392">MDSLTTLPADLLHRIGLNVPSTRDLFSLSIVNQSSRNSLTVPILFKWRLEENGWDTELWERNYPMENSYDSKMEGNQWFHIDHIHFRLEELFEYAITADSPITRDTSEESVAPSIETHQWLADLCGSLPAVVLHHVSRNLPRLTQLKFSPVWIILLNQVQRICLQPDMATQFTRERLELLALGLSTACHSVHGTHVFEMHDINVWRRLLARARTFEAVPADGKALAISSILVGSSLARVKLLIERRSRPDIYTLPPPFPPISPDIGCFRWADVMDPKKWETNLVLGSRFSY</sequence>
<organism evidence="1 2">
    <name type="scientific">Mycena maculata</name>
    <dbReference type="NCBI Taxonomy" id="230809"/>
    <lineage>
        <taxon>Eukaryota</taxon>
        <taxon>Fungi</taxon>
        <taxon>Dikarya</taxon>
        <taxon>Basidiomycota</taxon>
        <taxon>Agaricomycotina</taxon>
        <taxon>Agaricomycetes</taxon>
        <taxon>Agaricomycetidae</taxon>
        <taxon>Agaricales</taxon>
        <taxon>Marasmiineae</taxon>
        <taxon>Mycenaceae</taxon>
        <taxon>Mycena</taxon>
    </lineage>
</organism>
<proteinExistence type="predicted"/>
<gene>
    <name evidence="1" type="ORF">DFH07DRAFT_962780</name>
</gene>
<comment type="caution">
    <text evidence="1">The sequence shown here is derived from an EMBL/GenBank/DDBJ whole genome shotgun (WGS) entry which is preliminary data.</text>
</comment>
<protein>
    <recommendedName>
        <fullName evidence="3">F-box domain-containing protein</fullName>
    </recommendedName>
</protein>
<accession>A0AAD7N5X2</accession>
<evidence type="ECO:0008006" key="3">
    <source>
        <dbReference type="Google" id="ProtNLM"/>
    </source>
</evidence>
<evidence type="ECO:0000313" key="2">
    <source>
        <dbReference type="Proteomes" id="UP001215280"/>
    </source>
</evidence>
<dbReference type="EMBL" id="JARJLG010000096">
    <property type="protein sequence ID" value="KAJ7746938.1"/>
    <property type="molecule type" value="Genomic_DNA"/>
</dbReference>
<name>A0AAD7N5X2_9AGAR</name>
<keyword evidence="2" id="KW-1185">Reference proteome</keyword>
<dbReference type="AlphaFoldDB" id="A0AAD7N5X2"/>
<reference evidence="1" key="1">
    <citation type="submission" date="2023-03" db="EMBL/GenBank/DDBJ databases">
        <title>Massive genome expansion in bonnet fungi (Mycena s.s.) driven by repeated elements and novel gene families across ecological guilds.</title>
        <authorList>
            <consortium name="Lawrence Berkeley National Laboratory"/>
            <person name="Harder C.B."/>
            <person name="Miyauchi S."/>
            <person name="Viragh M."/>
            <person name="Kuo A."/>
            <person name="Thoen E."/>
            <person name="Andreopoulos B."/>
            <person name="Lu D."/>
            <person name="Skrede I."/>
            <person name="Drula E."/>
            <person name="Henrissat B."/>
            <person name="Morin E."/>
            <person name="Kohler A."/>
            <person name="Barry K."/>
            <person name="LaButti K."/>
            <person name="Morin E."/>
            <person name="Salamov A."/>
            <person name="Lipzen A."/>
            <person name="Mereny Z."/>
            <person name="Hegedus B."/>
            <person name="Baldrian P."/>
            <person name="Stursova M."/>
            <person name="Weitz H."/>
            <person name="Taylor A."/>
            <person name="Grigoriev I.V."/>
            <person name="Nagy L.G."/>
            <person name="Martin F."/>
            <person name="Kauserud H."/>
        </authorList>
    </citation>
    <scope>NUCLEOTIDE SEQUENCE</scope>
    <source>
        <strain evidence="1">CBHHK188m</strain>
    </source>
</reference>